<proteinExistence type="predicted"/>
<gene>
    <name evidence="5" type="ORF">JOD01_002979</name>
</gene>
<keyword evidence="2" id="KW-0238">DNA-binding</keyword>
<evidence type="ECO:0000259" key="4">
    <source>
        <dbReference type="PROSITE" id="PS50932"/>
    </source>
</evidence>
<keyword evidence="3" id="KW-0804">Transcription</keyword>
<dbReference type="SUPFAM" id="SSF53822">
    <property type="entry name" value="Periplasmic binding protein-like I"/>
    <property type="match status" value="1"/>
</dbReference>
<dbReference type="SMART" id="SM00354">
    <property type="entry name" value="HTH_LACI"/>
    <property type="match status" value="1"/>
</dbReference>
<dbReference type="Pfam" id="PF00356">
    <property type="entry name" value="LacI"/>
    <property type="match status" value="1"/>
</dbReference>
<protein>
    <submittedName>
        <fullName evidence="5">LacI family kdg operon repressor</fullName>
    </submittedName>
</protein>
<dbReference type="PROSITE" id="PS50932">
    <property type="entry name" value="HTH_LACI_2"/>
    <property type="match status" value="1"/>
</dbReference>
<accession>A0A938Y503</accession>
<reference evidence="5" key="1">
    <citation type="submission" date="2021-01" db="EMBL/GenBank/DDBJ databases">
        <title>Genomic Encyclopedia of Type Strains, Phase IV (KMG-IV): sequencing the most valuable type-strain genomes for metagenomic binning, comparative biology and taxonomic classification.</title>
        <authorList>
            <person name="Goeker M."/>
        </authorList>
    </citation>
    <scope>NUCLEOTIDE SEQUENCE</scope>
    <source>
        <strain evidence="5">DSM 25523</strain>
    </source>
</reference>
<dbReference type="PANTHER" id="PTHR30146:SF109">
    <property type="entry name" value="HTH-TYPE TRANSCRIPTIONAL REGULATOR GALS"/>
    <property type="match status" value="1"/>
</dbReference>
<dbReference type="SUPFAM" id="SSF47413">
    <property type="entry name" value="lambda repressor-like DNA-binding domains"/>
    <property type="match status" value="1"/>
</dbReference>
<dbReference type="InterPro" id="IPR028082">
    <property type="entry name" value="Peripla_BP_I"/>
</dbReference>
<dbReference type="InterPro" id="IPR001761">
    <property type="entry name" value="Peripla_BP/Lac1_sug-bd_dom"/>
</dbReference>
<dbReference type="InterPro" id="IPR010982">
    <property type="entry name" value="Lambda_DNA-bd_dom_sf"/>
</dbReference>
<dbReference type="EMBL" id="JAFBEB010000011">
    <property type="protein sequence ID" value="MBM7591340.1"/>
    <property type="molecule type" value="Genomic_DNA"/>
</dbReference>
<dbReference type="Gene3D" id="3.40.50.2300">
    <property type="match status" value="2"/>
</dbReference>
<dbReference type="GO" id="GO:0003700">
    <property type="term" value="F:DNA-binding transcription factor activity"/>
    <property type="evidence" value="ECO:0007669"/>
    <property type="project" value="TreeGrafter"/>
</dbReference>
<keyword evidence="6" id="KW-1185">Reference proteome</keyword>
<dbReference type="PANTHER" id="PTHR30146">
    <property type="entry name" value="LACI-RELATED TRANSCRIPTIONAL REPRESSOR"/>
    <property type="match status" value="1"/>
</dbReference>
<organism evidence="5 6">
    <name type="scientific">Brevibacillus fulvus</name>
    <dbReference type="NCBI Taxonomy" id="1125967"/>
    <lineage>
        <taxon>Bacteria</taxon>
        <taxon>Bacillati</taxon>
        <taxon>Bacillota</taxon>
        <taxon>Bacilli</taxon>
        <taxon>Bacillales</taxon>
        <taxon>Paenibacillaceae</taxon>
        <taxon>Brevibacillus</taxon>
    </lineage>
</organism>
<evidence type="ECO:0000256" key="1">
    <source>
        <dbReference type="ARBA" id="ARBA00023015"/>
    </source>
</evidence>
<name>A0A938Y503_9BACL</name>
<dbReference type="PROSITE" id="PS00356">
    <property type="entry name" value="HTH_LACI_1"/>
    <property type="match status" value="1"/>
</dbReference>
<feature type="domain" description="HTH lacI-type" evidence="4">
    <location>
        <begin position="4"/>
        <end position="59"/>
    </location>
</feature>
<sequence>MKPVTMADVAALANVSKSTVSQYINNRYDYMSEETKRRIEEAIRQLGYKPNYVAKSLKQKQTSTIGVIVANILHTFSTQVIRSIEDVCREARFHAIVCNADDNPQQEKEYIEMLRAKQIDGLIVFPTGGNIDLYQTMVKEQYPLLFVDRFVKDLPVESILLDNEKASELAVDHLVESGYRKIGMLTTSLHSNITPRIERINGYKKALEKHGLPIREEHYKGVDVRQMDQVLAEMFRLPEPPDALIAGNDLTLMEILKFAKKHNLSIPRQVAVIGIDEVSFSGIYHPPLTTIVQPAFEMGKQAAESLLAQIKGSDRERKEIQRFAPKLIIREST</sequence>
<dbReference type="GO" id="GO:0000976">
    <property type="term" value="F:transcription cis-regulatory region binding"/>
    <property type="evidence" value="ECO:0007669"/>
    <property type="project" value="TreeGrafter"/>
</dbReference>
<dbReference type="RefSeq" id="WP_204519052.1">
    <property type="nucleotide sequence ID" value="NZ_BAABIN010000003.1"/>
</dbReference>
<evidence type="ECO:0000256" key="2">
    <source>
        <dbReference type="ARBA" id="ARBA00023125"/>
    </source>
</evidence>
<comment type="caution">
    <text evidence="5">The sequence shown here is derived from an EMBL/GenBank/DDBJ whole genome shotgun (WGS) entry which is preliminary data.</text>
</comment>
<evidence type="ECO:0000256" key="3">
    <source>
        <dbReference type="ARBA" id="ARBA00023163"/>
    </source>
</evidence>
<dbReference type="Proteomes" id="UP000717624">
    <property type="component" value="Unassembled WGS sequence"/>
</dbReference>
<dbReference type="CDD" id="cd01392">
    <property type="entry name" value="HTH_LacI"/>
    <property type="match status" value="1"/>
</dbReference>
<evidence type="ECO:0000313" key="6">
    <source>
        <dbReference type="Proteomes" id="UP000717624"/>
    </source>
</evidence>
<dbReference type="Pfam" id="PF00532">
    <property type="entry name" value="Peripla_BP_1"/>
    <property type="match status" value="1"/>
</dbReference>
<dbReference type="CDD" id="cd19977">
    <property type="entry name" value="PBP1_EndR-like"/>
    <property type="match status" value="1"/>
</dbReference>
<dbReference type="InterPro" id="IPR000843">
    <property type="entry name" value="HTH_LacI"/>
</dbReference>
<dbReference type="Gene3D" id="1.10.260.40">
    <property type="entry name" value="lambda repressor-like DNA-binding domains"/>
    <property type="match status" value="1"/>
</dbReference>
<evidence type="ECO:0000313" key="5">
    <source>
        <dbReference type="EMBL" id="MBM7591340.1"/>
    </source>
</evidence>
<dbReference type="AlphaFoldDB" id="A0A938Y503"/>
<keyword evidence="1" id="KW-0805">Transcription regulation</keyword>